<dbReference type="EMBL" id="KZ303501">
    <property type="protein sequence ID" value="PIA16225.1"/>
    <property type="molecule type" value="Genomic_DNA"/>
</dbReference>
<evidence type="ECO:0000256" key="4">
    <source>
        <dbReference type="ARBA" id="ARBA00023136"/>
    </source>
</evidence>
<feature type="domain" description="Ion transport" evidence="6">
    <location>
        <begin position="21"/>
        <end position="129"/>
    </location>
</feature>
<dbReference type="Pfam" id="PF00520">
    <property type="entry name" value="Ion_trans"/>
    <property type="match status" value="1"/>
</dbReference>
<protein>
    <recommendedName>
        <fullName evidence="6">Ion transport domain-containing protein</fullName>
    </recommendedName>
</protein>
<comment type="subcellular location">
    <subcellularLocation>
        <location evidence="1">Membrane</location>
        <topology evidence="1">Multi-pass membrane protein</topology>
    </subcellularLocation>
</comment>
<feature type="transmembrane region" description="Helical" evidence="5">
    <location>
        <begin position="46"/>
        <end position="69"/>
    </location>
</feature>
<evidence type="ECO:0000313" key="8">
    <source>
        <dbReference type="Proteomes" id="UP000242474"/>
    </source>
</evidence>
<evidence type="ECO:0000259" key="6">
    <source>
        <dbReference type="Pfam" id="PF00520"/>
    </source>
</evidence>
<keyword evidence="4 5" id="KW-0472">Membrane</keyword>
<dbReference type="STRING" id="763665.A0A2G5BB37"/>
<keyword evidence="8" id="KW-1185">Reference proteome</keyword>
<feature type="non-terminal residue" evidence="7">
    <location>
        <position position="134"/>
    </location>
</feature>
<name>A0A2G5BB37_COERN</name>
<dbReference type="Proteomes" id="UP000242474">
    <property type="component" value="Unassembled WGS sequence"/>
</dbReference>
<feature type="transmembrane region" description="Helical" evidence="5">
    <location>
        <begin position="81"/>
        <end position="98"/>
    </location>
</feature>
<evidence type="ECO:0000256" key="2">
    <source>
        <dbReference type="ARBA" id="ARBA00022692"/>
    </source>
</evidence>
<feature type="non-terminal residue" evidence="7">
    <location>
        <position position="1"/>
    </location>
</feature>
<dbReference type="PANTHER" id="PTHR38483">
    <property type="entry name" value="CHROMOSOME 1, WHOLE GENOME SHOTGUN SEQUENCE"/>
    <property type="match status" value="1"/>
</dbReference>
<reference evidence="7 8" key="1">
    <citation type="journal article" date="2015" name="Genome Biol. Evol.">
        <title>Phylogenomic analyses indicate that early fungi evolved digesting cell walls of algal ancestors of land plants.</title>
        <authorList>
            <person name="Chang Y."/>
            <person name="Wang S."/>
            <person name="Sekimoto S."/>
            <person name="Aerts A.L."/>
            <person name="Choi C."/>
            <person name="Clum A."/>
            <person name="LaButti K.M."/>
            <person name="Lindquist E.A."/>
            <person name="Yee Ngan C."/>
            <person name="Ohm R.A."/>
            <person name="Salamov A.A."/>
            <person name="Grigoriev I.V."/>
            <person name="Spatafora J.W."/>
            <person name="Berbee M.L."/>
        </authorList>
    </citation>
    <scope>NUCLEOTIDE SEQUENCE [LARGE SCALE GENOMIC DNA]</scope>
    <source>
        <strain evidence="7 8">NRRL 1564</strain>
    </source>
</reference>
<evidence type="ECO:0000256" key="1">
    <source>
        <dbReference type="ARBA" id="ARBA00004141"/>
    </source>
</evidence>
<sequence>LSRHELLRGAANRLLYSRFYTYYYVMMFVLGLVSLITAFIESCPSLFFIIIESLLCLCMMMEIITRIIAMQWSFLQSWWNYFDILIVLFCGITLILLSKGCSIGSNSEELINTILLVIRNAAQIFRLLATLRKN</sequence>
<evidence type="ECO:0000313" key="7">
    <source>
        <dbReference type="EMBL" id="PIA16225.1"/>
    </source>
</evidence>
<dbReference type="GO" id="GO:0016020">
    <property type="term" value="C:membrane"/>
    <property type="evidence" value="ECO:0007669"/>
    <property type="project" value="UniProtKB-SubCell"/>
</dbReference>
<proteinExistence type="predicted"/>
<dbReference type="InterPro" id="IPR027359">
    <property type="entry name" value="Volt_channel_dom_sf"/>
</dbReference>
<dbReference type="PANTHER" id="PTHR38483:SF1">
    <property type="entry name" value="ION TRANSPORT DOMAIN-CONTAINING PROTEIN"/>
    <property type="match status" value="1"/>
</dbReference>
<organism evidence="7 8">
    <name type="scientific">Coemansia reversa (strain ATCC 12441 / NRRL 1564)</name>
    <dbReference type="NCBI Taxonomy" id="763665"/>
    <lineage>
        <taxon>Eukaryota</taxon>
        <taxon>Fungi</taxon>
        <taxon>Fungi incertae sedis</taxon>
        <taxon>Zoopagomycota</taxon>
        <taxon>Kickxellomycotina</taxon>
        <taxon>Kickxellomycetes</taxon>
        <taxon>Kickxellales</taxon>
        <taxon>Kickxellaceae</taxon>
        <taxon>Coemansia</taxon>
    </lineage>
</organism>
<dbReference type="InterPro" id="IPR005821">
    <property type="entry name" value="Ion_trans_dom"/>
</dbReference>
<keyword evidence="3 5" id="KW-1133">Transmembrane helix</keyword>
<dbReference type="Gene3D" id="1.20.120.350">
    <property type="entry name" value="Voltage-gated potassium channels. Chain C"/>
    <property type="match status" value="1"/>
</dbReference>
<dbReference type="OrthoDB" id="429183at2759"/>
<keyword evidence="2 5" id="KW-0812">Transmembrane</keyword>
<dbReference type="AlphaFoldDB" id="A0A2G5BB37"/>
<accession>A0A2G5BB37</accession>
<evidence type="ECO:0000256" key="3">
    <source>
        <dbReference type="ARBA" id="ARBA00022989"/>
    </source>
</evidence>
<feature type="transmembrane region" description="Helical" evidence="5">
    <location>
        <begin position="21"/>
        <end position="40"/>
    </location>
</feature>
<evidence type="ECO:0000256" key="5">
    <source>
        <dbReference type="SAM" id="Phobius"/>
    </source>
</evidence>
<gene>
    <name evidence="7" type="ORF">COEREDRAFT_31791</name>
</gene>